<sequence>MEVLSPLRFACFVLILSLVATGCANHSSKIQAKESAALPAGIAELNLREFYRFPVGAREMEPTEKLLSLNNKRVRVTGYMVKEEEPTAGLFMLAPLPVDLAEKEDGPADNLPPATLFVHMPEADANKAIIYRTGLWELIGTLRLGNFEEANGRISYARLILDQLGSTTR</sequence>
<feature type="chain" id="PRO_5035885657" description="Lipoprotein" evidence="1">
    <location>
        <begin position="23"/>
        <end position="169"/>
    </location>
</feature>
<proteinExistence type="predicted"/>
<dbReference type="AlphaFoldDB" id="A0A8S0XRP2"/>
<dbReference type="EMBL" id="CADCXN010000046">
    <property type="protein sequence ID" value="CAA9890139.1"/>
    <property type="molecule type" value="Genomic_DNA"/>
</dbReference>
<dbReference type="RefSeq" id="WP_174625104.1">
    <property type="nucleotide sequence ID" value="NZ_CADCXN010000046.1"/>
</dbReference>
<dbReference type="Proteomes" id="UP000494216">
    <property type="component" value="Unassembled WGS sequence"/>
</dbReference>
<evidence type="ECO:0000313" key="2">
    <source>
        <dbReference type="EMBL" id="CAA9890139.1"/>
    </source>
</evidence>
<keyword evidence="1" id="KW-0732">Signal</keyword>
<accession>A0A8S0XRP2</accession>
<reference evidence="2 3" key="1">
    <citation type="submission" date="2020-02" db="EMBL/GenBank/DDBJ databases">
        <authorList>
            <person name="Hogendoorn C."/>
        </authorList>
    </citation>
    <scope>NUCLEOTIDE SEQUENCE [LARGE SCALE GENOMIC DNA]</scope>
    <source>
        <strain evidence="2">METHB21</strain>
    </source>
</reference>
<comment type="caution">
    <text evidence="2">The sequence shown here is derived from an EMBL/GenBank/DDBJ whole genome shotgun (WGS) entry which is preliminary data.</text>
</comment>
<name>A0A8S0XRP2_9GAMM</name>
<keyword evidence="3" id="KW-1185">Reference proteome</keyword>
<evidence type="ECO:0000256" key="1">
    <source>
        <dbReference type="SAM" id="SignalP"/>
    </source>
</evidence>
<evidence type="ECO:0008006" key="4">
    <source>
        <dbReference type="Google" id="ProtNLM"/>
    </source>
</evidence>
<organism evidence="2 3">
    <name type="scientific">Candidatus Methylobacter favarea</name>
    <dbReference type="NCBI Taxonomy" id="2707345"/>
    <lineage>
        <taxon>Bacteria</taxon>
        <taxon>Pseudomonadati</taxon>
        <taxon>Pseudomonadota</taxon>
        <taxon>Gammaproteobacteria</taxon>
        <taxon>Methylococcales</taxon>
        <taxon>Methylococcaceae</taxon>
        <taxon>Methylobacter</taxon>
    </lineage>
</organism>
<protein>
    <recommendedName>
        <fullName evidence="4">Lipoprotein</fullName>
    </recommendedName>
</protein>
<evidence type="ECO:0000313" key="3">
    <source>
        <dbReference type="Proteomes" id="UP000494216"/>
    </source>
</evidence>
<gene>
    <name evidence="2" type="ORF">METHB2_190026</name>
</gene>
<feature type="signal peptide" evidence="1">
    <location>
        <begin position="1"/>
        <end position="22"/>
    </location>
</feature>